<dbReference type="EMBL" id="JACHEG010000010">
    <property type="protein sequence ID" value="MBB6165523.1"/>
    <property type="molecule type" value="Genomic_DNA"/>
</dbReference>
<accession>A0A7X0D2X8</accession>
<comment type="caution">
    <text evidence="1">The sequence shown here is derived from an EMBL/GenBank/DDBJ whole genome shotgun (WGS) entry which is preliminary data.</text>
</comment>
<proteinExistence type="predicted"/>
<dbReference type="Proteomes" id="UP000547879">
    <property type="component" value="Unassembled WGS sequence"/>
</dbReference>
<dbReference type="AlphaFoldDB" id="A0A7X0D2X8"/>
<organism evidence="1 2">
    <name type="scientific">Rhizobium wenxiniae</name>
    <dbReference type="NCBI Taxonomy" id="1737357"/>
    <lineage>
        <taxon>Bacteria</taxon>
        <taxon>Pseudomonadati</taxon>
        <taxon>Pseudomonadota</taxon>
        <taxon>Alphaproteobacteria</taxon>
        <taxon>Hyphomicrobiales</taxon>
        <taxon>Rhizobiaceae</taxon>
        <taxon>Rhizobium/Agrobacterium group</taxon>
        <taxon>Rhizobium</taxon>
    </lineage>
</organism>
<evidence type="ECO:0000313" key="2">
    <source>
        <dbReference type="Proteomes" id="UP000547879"/>
    </source>
</evidence>
<reference evidence="1 2" key="1">
    <citation type="submission" date="2020-08" db="EMBL/GenBank/DDBJ databases">
        <title>Genomic Encyclopedia of Type Strains, Phase IV (KMG-IV): sequencing the most valuable type-strain genomes for metagenomic binning, comparative biology and taxonomic classification.</title>
        <authorList>
            <person name="Goeker M."/>
        </authorList>
    </citation>
    <scope>NUCLEOTIDE SEQUENCE [LARGE SCALE GENOMIC DNA]</scope>
    <source>
        <strain evidence="1 2">DSM 100734</strain>
    </source>
</reference>
<keyword evidence="2" id="KW-1185">Reference proteome</keyword>
<dbReference type="RefSeq" id="WP_183996903.1">
    <property type="nucleotide sequence ID" value="NZ_BMHW01000011.1"/>
</dbReference>
<sequence>MTVGLLEMQEENDVDGFTSLDQNAQKQPALLVLSLLDRRADLQERLGLIDIDRRISQATSLRSEVSELSHMADDIIQRRVESLKGEIYGLELEIKKRNDHASKA</sequence>
<protein>
    <submittedName>
        <fullName evidence="1">Uncharacterized protein</fullName>
    </submittedName>
</protein>
<name>A0A7X0D2X8_9HYPH</name>
<evidence type="ECO:0000313" key="1">
    <source>
        <dbReference type="EMBL" id="MBB6165523.1"/>
    </source>
</evidence>
<gene>
    <name evidence="1" type="ORF">HNQ72_005371</name>
</gene>